<comment type="subcellular location">
    <subcellularLocation>
        <location evidence="3">Cytoplasm</location>
        <location evidence="3">Cytoskeleton</location>
    </subcellularLocation>
</comment>
<evidence type="ECO:0000256" key="2">
    <source>
        <dbReference type="ARBA" id="ARBA00023186"/>
    </source>
</evidence>
<keyword evidence="6" id="KW-1185">Reference proteome</keyword>
<keyword evidence="3" id="KW-0493">Microtubule</keyword>
<name>A0ABY0HGE2_9PEZI</name>
<feature type="region of interest" description="Disordered" evidence="4">
    <location>
        <begin position="37"/>
        <end position="56"/>
    </location>
</feature>
<proteinExistence type="inferred from homology"/>
<dbReference type="Proteomes" id="UP000294003">
    <property type="component" value="Unassembled WGS sequence"/>
</dbReference>
<dbReference type="Gene3D" id="1.20.58.90">
    <property type="match status" value="1"/>
</dbReference>
<gene>
    <name evidence="5" type="ORF">DL762_001910</name>
</gene>
<dbReference type="PANTHER" id="PTHR21500">
    <property type="entry name" value="TUBULIN-SPECIFIC CHAPERONE A"/>
    <property type="match status" value="1"/>
</dbReference>
<evidence type="ECO:0000313" key="5">
    <source>
        <dbReference type="EMBL" id="RYO91972.1"/>
    </source>
</evidence>
<accession>A0ABY0HGE2</accession>
<comment type="caution">
    <text evidence="5">The sequence shown here is derived from an EMBL/GenBank/DDBJ whole genome shotgun (WGS) entry which is preliminary data.</text>
</comment>
<evidence type="ECO:0000256" key="1">
    <source>
        <dbReference type="ARBA" id="ARBA00006806"/>
    </source>
</evidence>
<dbReference type="EMBL" id="QJNS01000034">
    <property type="protein sequence ID" value="RYO91972.1"/>
    <property type="molecule type" value="Genomic_DNA"/>
</dbReference>
<protein>
    <recommendedName>
        <fullName evidence="3">Tubulin-specific chaperone A</fullName>
    </recommendedName>
</protein>
<keyword evidence="3" id="KW-0963">Cytoplasm</keyword>
<keyword evidence="2 3" id="KW-0143">Chaperone</keyword>
<dbReference type="Pfam" id="PF02970">
    <property type="entry name" value="TBCA"/>
    <property type="match status" value="1"/>
</dbReference>
<organism evidence="5 6">
    <name type="scientific">Monosporascus cannonballus</name>
    <dbReference type="NCBI Taxonomy" id="155416"/>
    <lineage>
        <taxon>Eukaryota</taxon>
        <taxon>Fungi</taxon>
        <taxon>Dikarya</taxon>
        <taxon>Ascomycota</taxon>
        <taxon>Pezizomycotina</taxon>
        <taxon>Sordariomycetes</taxon>
        <taxon>Xylariomycetidae</taxon>
        <taxon>Xylariales</taxon>
        <taxon>Xylariales incertae sedis</taxon>
        <taxon>Monosporascus</taxon>
    </lineage>
</organism>
<evidence type="ECO:0000313" key="6">
    <source>
        <dbReference type="Proteomes" id="UP000294003"/>
    </source>
</evidence>
<dbReference type="PANTHER" id="PTHR21500:SF0">
    <property type="entry name" value="TUBULIN-SPECIFIC CHAPERONE A"/>
    <property type="match status" value="1"/>
</dbReference>
<dbReference type="InterPro" id="IPR036126">
    <property type="entry name" value="TBCA_sf"/>
</dbReference>
<dbReference type="InterPro" id="IPR004226">
    <property type="entry name" value="TBCA"/>
</dbReference>
<comment type="subunit">
    <text evidence="3">Supercomplex made of cofactors A to E. Cofactors A and D function by capturing and stabilizing tubulin in a quasi-native conformation. Cofactor E binds to the cofactor D-tubulin complex; interaction with cofactor C then causes the release of tubulin polypeptides that are committed to the native state.</text>
</comment>
<sequence>MPAPSPLAIATQAVNRLVKEEQYYQKELAQQTERVKKLEAEATNGKDGGGGDDDNAEFMLRQERKALEETKTVFLPLKEKIGEAVGRLEEQMATAESDGGSADEMTKAKEALELGRAAGQPAAVG</sequence>
<dbReference type="SUPFAM" id="SSF46988">
    <property type="entry name" value="Tubulin chaperone cofactor A"/>
    <property type="match status" value="1"/>
</dbReference>
<evidence type="ECO:0000256" key="4">
    <source>
        <dbReference type="SAM" id="MobiDB-lite"/>
    </source>
</evidence>
<evidence type="ECO:0000256" key="3">
    <source>
        <dbReference type="RuleBase" id="RU364030"/>
    </source>
</evidence>
<comment type="similarity">
    <text evidence="1 3">Belongs to the TBCA family.</text>
</comment>
<keyword evidence="3" id="KW-0206">Cytoskeleton</keyword>
<reference evidence="5 6" key="1">
    <citation type="submission" date="2018-06" db="EMBL/GenBank/DDBJ databases">
        <title>Complete Genomes of Monosporascus.</title>
        <authorList>
            <person name="Robinson A.J."/>
            <person name="Natvig D.O."/>
        </authorList>
    </citation>
    <scope>NUCLEOTIDE SEQUENCE [LARGE SCALE GENOMIC DNA]</scope>
    <source>
        <strain evidence="5 6">CBS 609.92</strain>
    </source>
</reference>